<feature type="transmembrane region" description="Helical" evidence="7">
    <location>
        <begin position="173"/>
        <end position="194"/>
    </location>
</feature>
<keyword evidence="4 7" id="KW-0812">Transmembrane</keyword>
<dbReference type="RefSeq" id="WP_048378836.1">
    <property type="nucleotide sequence ID" value="NZ_LDYE01000002.1"/>
</dbReference>
<keyword evidence="3" id="KW-1003">Cell membrane</keyword>
<evidence type="ECO:0000313" key="10">
    <source>
        <dbReference type="Proteomes" id="UP000221653"/>
    </source>
</evidence>
<dbReference type="GO" id="GO:0005886">
    <property type="term" value="C:plasma membrane"/>
    <property type="evidence" value="ECO:0007669"/>
    <property type="project" value="UniProtKB-SubCell"/>
</dbReference>
<comment type="caution">
    <text evidence="9">The sequence shown here is derived from an EMBL/GenBank/DDBJ whole genome shotgun (WGS) entry which is preliminary data.</text>
</comment>
<evidence type="ECO:0000256" key="7">
    <source>
        <dbReference type="SAM" id="Phobius"/>
    </source>
</evidence>
<keyword evidence="10" id="KW-1185">Reference proteome</keyword>
<dbReference type="STRING" id="1724.GCA_001044175_00718"/>
<sequence>MDQITQWIESIMSLWVVYPLLSLFTIGDALLPVVPAESLLTLAGSWAGSRGVPWVWGIVLAGIIGGMIGDNLSYLLGARMVKIGRRFKRAPGAKKVAHALTWINKSVETRPGLTIIVARFIPWARWVLTIIMGANRYPWWKFFLFDTIGVLIWATQATLIGFAGGWVLRDYPLLGMALGLVIGSLVGVVLDKVANRIQEMRSIRSATSSA</sequence>
<dbReference type="EMBL" id="PDJF01000001">
    <property type="protein sequence ID" value="PFG27437.1"/>
    <property type="molecule type" value="Genomic_DNA"/>
</dbReference>
<feature type="transmembrane region" description="Helical" evidence="7">
    <location>
        <begin position="142"/>
        <end position="167"/>
    </location>
</feature>
<proteinExistence type="inferred from homology"/>
<feature type="transmembrane region" description="Helical" evidence="7">
    <location>
        <begin position="12"/>
        <end position="34"/>
    </location>
</feature>
<evidence type="ECO:0000256" key="3">
    <source>
        <dbReference type="ARBA" id="ARBA00022475"/>
    </source>
</evidence>
<evidence type="ECO:0000256" key="2">
    <source>
        <dbReference type="ARBA" id="ARBA00010792"/>
    </source>
</evidence>
<name>A0A2A9DL17_9CORY</name>
<evidence type="ECO:0000313" key="9">
    <source>
        <dbReference type="EMBL" id="PFG27437.1"/>
    </source>
</evidence>
<feature type="domain" description="VTT" evidence="8">
    <location>
        <begin position="34"/>
        <end position="161"/>
    </location>
</feature>
<dbReference type="AlphaFoldDB" id="A0A2A9DL17"/>
<organism evidence="9 10">
    <name type="scientific">Corynebacterium renale</name>
    <dbReference type="NCBI Taxonomy" id="1724"/>
    <lineage>
        <taxon>Bacteria</taxon>
        <taxon>Bacillati</taxon>
        <taxon>Actinomycetota</taxon>
        <taxon>Actinomycetes</taxon>
        <taxon>Mycobacteriales</taxon>
        <taxon>Corynebacteriaceae</taxon>
        <taxon>Corynebacterium</taxon>
    </lineage>
</organism>
<evidence type="ECO:0000259" key="8">
    <source>
        <dbReference type="Pfam" id="PF09335"/>
    </source>
</evidence>
<dbReference type="InterPro" id="IPR032816">
    <property type="entry name" value="VTT_dom"/>
</dbReference>
<dbReference type="InterPro" id="IPR051311">
    <property type="entry name" value="DedA_domain"/>
</dbReference>
<dbReference type="OrthoDB" id="9813426at2"/>
<keyword evidence="6 7" id="KW-0472">Membrane</keyword>
<gene>
    <name evidence="9" type="ORF">ATK06_0496</name>
</gene>
<comment type="similarity">
    <text evidence="2">Belongs to the DedA family.</text>
</comment>
<reference evidence="9 10" key="1">
    <citation type="submission" date="2017-10" db="EMBL/GenBank/DDBJ databases">
        <title>Sequencing the genomes of 1000 actinobacteria strains.</title>
        <authorList>
            <person name="Klenk H.-P."/>
        </authorList>
    </citation>
    <scope>NUCLEOTIDE SEQUENCE [LARGE SCALE GENOMIC DNA]</scope>
    <source>
        <strain evidence="9 10">DSM 20688</strain>
    </source>
</reference>
<keyword evidence="5 7" id="KW-1133">Transmembrane helix</keyword>
<evidence type="ECO:0000256" key="1">
    <source>
        <dbReference type="ARBA" id="ARBA00004651"/>
    </source>
</evidence>
<evidence type="ECO:0000256" key="6">
    <source>
        <dbReference type="ARBA" id="ARBA00023136"/>
    </source>
</evidence>
<protein>
    <submittedName>
        <fullName evidence="9">Membrane protein DedA with SNARE-associated domain</fullName>
    </submittedName>
</protein>
<feature type="transmembrane region" description="Helical" evidence="7">
    <location>
        <begin position="54"/>
        <end position="76"/>
    </location>
</feature>
<dbReference type="Pfam" id="PF09335">
    <property type="entry name" value="VTT_dom"/>
    <property type="match status" value="1"/>
</dbReference>
<dbReference type="Proteomes" id="UP000221653">
    <property type="component" value="Unassembled WGS sequence"/>
</dbReference>
<comment type="subcellular location">
    <subcellularLocation>
        <location evidence="1">Cell membrane</location>
        <topology evidence="1">Multi-pass membrane protein</topology>
    </subcellularLocation>
</comment>
<evidence type="ECO:0000256" key="5">
    <source>
        <dbReference type="ARBA" id="ARBA00022989"/>
    </source>
</evidence>
<dbReference type="PANTHER" id="PTHR42709">
    <property type="entry name" value="ALKALINE PHOSPHATASE LIKE PROTEIN"/>
    <property type="match status" value="1"/>
</dbReference>
<accession>A0A2A9DL17</accession>
<dbReference type="PANTHER" id="PTHR42709:SF6">
    <property type="entry name" value="UNDECAPRENYL PHOSPHATE TRANSPORTER A"/>
    <property type="match status" value="1"/>
</dbReference>
<evidence type="ECO:0000256" key="4">
    <source>
        <dbReference type="ARBA" id="ARBA00022692"/>
    </source>
</evidence>